<proteinExistence type="predicted"/>
<evidence type="ECO:0000313" key="4">
    <source>
        <dbReference type="Ensembl" id="ENSGEVP00005022595.1"/>
    </source>
</evidence>
<dbReference type="SUPFAM" id="SSF57756">
    <property type="entry name" value="Retrovirus zinc finger-like domains"/>
    <property type="match status" value="1"/>
</dbReference>
<dbReference type="Ensembl" id="ENSGEVT00005023749.1">
    <property type="protein sequence ID" value="ENSGEVP00005022595.1"/>
    <property type="gene ID" value="ENSGEVG00005016018.1"/>
</dbReference>
<reference evidence="4" key="2">
    <citation type="submission" date="2025-09" db="UniProtKB">
        <authorList>
            <consortium name="Ensembl"/>
        </authorList>
    </citation>
    <scope>IDENTIFICATION</scope>
</reference>
<dbReference type="PANTHER" id="PTHR23095:SF17">
    <property type="entry name" value="PARANEOPLASTIC ANTIGEN MA1"/>
    <property type="match status" value="1"/>
</dbReference>
<reference evidence="4" key="1">
    <citation type="submission" date="2025-08" db="UniProtKB">
        <authorList>
            <consortium name="Ensembl"/>
        </authorList>
    </citation>
    <scope>IDENTIFICATION</scope>
</reference>
<dbReference type="GO" id="GO:0003676">
    <property type="term" value="F:nucleic acid binding"/>
    <property type="evidence" value="ECO:0007669"/>
    <property type="project" value="InterPro"/>
</dbReference>
<name>A0A8C4YAQ6_9SAUR</name>
<dbReference type="GeneTree" id="ENSGT01030000234522"/>
<organism evidence="4 5">
    <name type="scientific">Gopherus evgoodei</name>
    <name type="common">Goodes thornscrub tortoise</name>
    <dbReference type="NCBI Taxonomy" id="1825980"/>
    <lineage>
        <taxon>Eukaryota</taxon>
        <taxon>Metazoa</taxon>
        <taxon>Chordata</taxon>
        <taxon>Craniata</taxon>
        <taxon>Vertebrata</taxon>
        <taxon>Euteleostomi</taxon>
        <taxon>Archelosauria</taxon>
        <taxon>Testudinata</taxon>
        <taxon>Testudines</taxon>
        <taxon>Cryptodira</taxon>
        <taxon>Durocryptodira</taxon>
        <taxon>Testudinoidea</taxon>
        <taxon>Testudinidae</taxon>
        <taxon>Gopherus</taxon>
    </lineage>
</organism>
<keyword evidence="1" id="KW-0862">Zinc</keyword>
<dbReference type="InterPro" id="IPR026523">
    <property type="entry name" value="PNMA"/>
</dbReference>
<dbReference type="InterPro" id="IPR036875">
    <property type="entry name" value="Znf_CCHC_sf"/>
</dbReference>
<protein>
    <recommendedName>
        <fullName evidence="3">CCHC-type domain-containing protein</fullName>
    </recommendedName>
</protein>
<feature type="region of interest" description="Disordered" evidence="2">
    <location>
        <begin position="295"/>
        <end position="329"/>
    </location>
</feature>
<dbReference type="Proteomes" id="UP000694390">
    <property type="component" value="Unassembled WGS sequence"/>
</dbReference>
<dbReference type="PROSITE" id="PS50158">
    <property type="entry name" value="ZF_CCHC"/>
    <property type="match status" value="1"/>
</dbReference>
<dbReference type="PANTHER" id="PTHR23095">
    <property type="entry name" value="PARANEOPLASTIC ANTIGEN"/>
    <property type="match status" value="1"/>
</dbReference>
<dbReference type="OrthoDB" id="9425915at2759"/>
<accession>A0A8C4YAQ6</accession>
<dbReference type="GO" id="GO:0008270">
    <property type="term" value="F:zinc ion binding"/>
    <property type="evidence" value="ECO:0007669"/>
    <property type="project" value="UniProtKB-KW"/>
</dbReference>
<dbReference type="Pfam" id="PF14893">
    <property type="entry name" value="PNMA"/>
    <property type="match status" value="1"/>
</dbReference>
<evidence type="ECO:0000256" key="2">
    <source>
        <dbReference type="SAM" id="MobiDB-lite"/>
    </source>
</evidence>
<feature type="compositionally biased region" description="Basic and acidic residues" evidence="2">
    <location>
        <begin position="303"/>
        <end position="319"/>
    </location>
</feature>
<feature type="domain" description="CCHC-type" evidence="3">
    <location>
        <begin position="288"/>
        <end position="301"/>
    </location>
</feature>
<evidence type="ECO:0000259" key="3">
    <source>
        <dbReference type="PROSITE" id="PS50158"/>
    </source>
</evidence>
<dbReference type="InterPro" id="IPR001878">
    <property type="entry name" value="Znf_CCHC"/>
</dbReference>
<evidence type="ECO:0000313" key="5">
    <source>
        <dbReference type="Proteomes" id="UP000694390"/>
    </source>
</evidence>
<dbReference type="Gene3D" id="4.10.60.10">
    <property type="entry name" value="Zinc finger, CCHC-type"/>
    <property type="match status" value="1"/>
</dbReference>
<keyword evidence="1" id="KW-0479">Metal-binding</keyword>
<dbReference type="InterPro" id="IPR048270">
    <property type="entry name" value="PNMA_C"/>
</dbReference>
<dbReference type="AlphaFoldDB" id="A0A8C4YAQ6"/>
<keyword evidence="5" id="KW-1185">Reference proteome</keyword>
<evidence type="ECO:0000256" key="1">
    <source>
        <dbReference type="PROSITE-ProRule" id="PRU00047"/>
    </source>
</evidence>
<keyword evidence="1" id="KW-0863">Zinc-finger</keyword>
<sequence>MDPPHLRPSRGWVSTDQIIFAMGQAIGESIKTAYESGPYRKLEFFSGINQCLHQLNQVMQEWQCSEAEKRKRVAESLKPVATVDDYLSAMEEAFGSLETGEDLYFQFWSCYQQPGEKLSSYLHRLELSVQLCIRHKGTERSKEHRVRLEQVIRGAIYDDLLIMKLKLVNRLDSPPEFHKLLREVQEEEEKRTVRERDKISLSRTVAPNKLKDDPCLSTTEDLHQQLKTLTAQLAEFMTSKMHHGSPSKILPPPLMERKYPPFCPGRGDTNREPVKKTLVTLSRNKRFCYRCSEDGHISTQCDNPRKEEKVAQRKREHTGSHPRQKYPKQFCPYPHMVRLT</sequence>